<sequence>MITENGIDQLSYNAARHRNTTRIEIAYRIGACEPDWISWNDRPVHE</sequence>
<name>A0A6J5IZN0_9BURK</name>
<evidence type="ECO:0000313" key="1">
    <source>
        <dbReference type="EMBL" id="CAB3964781.1"/>
    </source>
</evidence>
<evidence type="ECO:0000313" key="2">
    <source>
        <dbReference type="Proteomes" id="UP000494301"/>
    </source>
</evidence>
<dbReference type="Proteomes" id="UP000494301">
    <property type="component" value="Unassembled WGS sequence"/>
</dbReference>
<proteinExistence type="predicted"/>
<dbReference type="AlphaFoldDB" id="A0A6J5IZN0"/>
<accession>A0A6J5IZN0</accession>
<organism evidence="1 2">
    <name type="scientific">Burkholderia aenigmatica</name>
    <dbReference type="NCBI Taxonomy" id="2015348"/>
    <lineage>
        <taxon>Bacteria</taxon>
        <taxon>Pseudomonadati</taxon>
        <taxon>Pseudomonadota</taxon>
        <taxon>Betaproteobacteria</taxon>
        <taxon>Burkholderiales</taxon>
        <taxon>Burkholderiaceae</taxon>
        <taxon>Burkholderia</taxon>
        <taxon>Burkholderia cepacia complex</taxon>
    </lineage>
</organism>
<dbReference type="EMBL" id="CABWIL020000009">
    <property type="protein sequence ID" value="CAB3964781.1"/>
    <property type="molecule type" value="Genomic_DNA"/>
</dbReference>
<gene>
    <name evidence="1" type="ORF">BLA3211_03046</name>
</gene>
<protein>
    <submittedName>
        <fullName evidence="1">Uncharacterized protein</fullName>
    </submittedName>
</protein>
<reference evidence="1 2" key="1">
    <citation type="submission" date="2020-04" db="EMBL/GenBank/DDBJ databases">
        <authorList>
            <person name="Depoorter E."/>
        </authorList>
    </citation>
    <scope>NUCLEOTIDE SEQUENCE [LARGE SCALE GENOMIC DNA]</scope>
    <source>
        <strain evidence="1 2">BCC0217</strain>
    </source>
</reference>